<sequence>VQNDIAEAKERHQVAVEAITLKHQTSEAEHVQAMAERDVAWRELLAQFDTNATLESVQHARGMKQLVQRHHVEVQRVQDATLELEAALASQDAALMDRVRRWEDSFERLEVETQERRRQVMDSHGNVLRDLDIAFEVQESTRRDERCRVDMRLCRQEAELRERASQQTTTFAMEMEDVRARQWMQLSALVVVQDTRVTSDLVDSLRAEYDAKQRMLDEQVEVVQVQCSDVERREIERHKQANQTHRDHMDGLRVTWHEGLEQLMLSMEDERCRRMLQLEQMDVHHDKALDTWNQAQELARQRILAQQRQHQRDVDAHLDAMQAAMDEVHFAHTTTMADIASHHSCILQDLRLLHAQAEEGWMQELEDSQRRQAWGYAQVAAQCADELWRGEQCIAMLYESHAGAMATAQRELQIADETHEMWCMGVEDASVRQLRQNELSLEAQWNDMQMDLNEREAQLHRQVQQLKAEADHDERSHEVTLQRAQERWTEALSALSMEKEDVLSSHLSQLTLINDRHLRYCRTVSQQERATSSVESTRALTLSLSQNQQAFYDEAAASIKIKWIETQAKHKAQLAMERESHARMFHLLAEAHAAQRRELASDKSALEQTLGGQLAAYERDLAVEMQAALRKLSIQDEKWQDEVMVDLDGGYRQMCAALAADAASQEATFKKQLQDVQDQWRTELANIHLELQDISSHH</sequence>
<evidence type="ECO:0000313" key="2">
    <source>
        <dbReference type="Proteomes" id="UP000266643"/>
    </source>
</evidence>
<organism evidence="1 2">
    <name type="scientific">Aphanomyces astaci</name>
    <name type="common">Crayfish plague agent</name>
    <dbReference type="NCBI Taxonomy" id="112090"/>
    <lineage>
        <taxon>Eukaryota</taxon>
        <taxon>Sar</taxon>
        <taxon>Stramenopiles</taxon>
        <taxon>Oomycota</taxon>
        <taxon>Saprolegniomycetes</taxon>
        <taxon>Saprolegniales</taxon>
        <taxon>Verrucalvaceae</taxon>
        <taxon>Aphanomyces</taxon>
    </lineage>
</organism>
<protein>
    <submittedName>
        <fullName evidence="1">Uncharacterized protein</fullName>
    </submittedName>
</protein>
<gene>
    <name evidence="1" type="ORF">DYB30_013536</name>
</gene>
<accession>A0A397DQZ8</accession>
<dbReference type="EMBL" id="QUTD01004680">
    <property type="protein sequence ID" value="RHY66654.1"/>
    <property type="molecule type" value="Genomic_DNA"/>
</dbReference>
<proteinExistence type="predicted"/>
<name>A0A397DQZ8_APHAT</name>
<reference evidence="1 2" key="1">
    <citation type="submission" date="2018-08" db="EMBL/GenBank/DDBJ databases">
        <title>Aphanomyces genome sequencing and annotation.</title>
        <authorList>
            <person name="Minardi D."/>
            <person name="Oidtmann B."/>
            <person name="Van Der Giezen M."/>
            <person name="Studholme D.J."/>
        </authorList>
    </citation>
    <scope>NUCLEOTIDE SEQUENCE [LARGE SCALE GENOMIC DNA]</scope>
    <source>
        <strain evidence="1 2">D2</strain>
    </source>
</reference>
<feature type="non-terminal residue" evidence="1">
    <location>
        <position position="1"/>
    </location>
</feature>
<dbReference type="AlphaFoldDB" id="A0A397DQZ8"/>
<evidence type="ECO:0000313" key="1">
    <source>
        <dbReference type="EMBL" id="RHY66654.1"/>
    </source>
</evidence>
<feature type="non-terminal residue" evidence="1">
    <location>
        <position position="698"/>
    </location>
</feature>
<dbReference type="VEuPathDB" id="FungiDB:H257_03290"/>
<comment type="caution">
    <text evidence="1">The sequence shown here is derived from an EMBL/GenBank/DDBJ whole genome shotgun (WGS) entry which is preliminary data.</text>
</comment>
<dbReference type="Proteomes" id="UP000266643">
    <property type="component" value="Unassembled WGS sequence"/>
</dbReference>